<evidence type="ECO:0000313" key="6">
    <source>
        <dbReference type="EMBL" id="KKT40675.1"/>
    </source>
</evidence>
<evidence type="ECO:0000256" key="4">
    <source>
        <dbReference type="ARBA" id="ARBA00022840"/>
    </source>
</evidence>
<comment type="similarity">
    <text evidence="1">Belongs to the ABC transporter superfamily.</text>
</comment>
<reference evidence="6 7" key="1">
    <citation type="journal article" date="2015" name="Nature">
        <title>rRNA introns, odd ribosomes, and small enigmatic genomes across a large radiation of phyla.</title>
        <authorList>
            <person name="Brown C.T."/>
            <person name="Hug L.A."/>
            <person name="Thomas B.C."/>
            <person name="Sharon I."/>
            <person name="Castelle C.J."/>
            <person name="Singh A."/>
            <person name="Wilkins M.J."/>
            <person name="Williams K.H."/>
            <person name="Banfield J.F."/>
        </authorList>
    </citation>
    <scope>NUCLEOTIDE SEQUENCE [LARGE SCALE GENOMIC DNA]</scope>
</reference>
<feature type="domain" description="ABC transporter" evidence="5">
    <location>
        <begin position="4"/>
        <end position="223"/>
    </location>
</feature>
<dbReference type="PANTHER" id="PTHR42734">
    <property type="entry name" value="METAL TRANSPORT SYSTEM ATP-BINDING PROTEIN TM_0124-RELATED"/>
    <property type="match status" value="1"/>
</dbReference>
<keyword evidence="4" id="KW-0067">ATP-binding</keyword>
<keyword evidence="3" id="KW-0547">Nucleotide-binding</keyword>
<gene>
    <name evidence="6" type="ORF">UW30_C0019G0014</name>
</gene>
<evidence type="ECO:0000256" key="2">
    <source>
        <dbReference type="ARBA" id="ARBA00022448"/>
    </source>
</evidence>
<dbReference type="Proteomes" id="UP000034736">
    <property type="component" value="Unassembled WGS sequence"/>
</dbReference>
<accession>A0A0G1H199</accession>
<dbReference type="InterPro" id="IPR050153">
    <property type="entry name" value="Metal_Ion_Import_ABC"/>
</dbReference>
<dbReference type="PANTHER" id="PTHR42734:SF17">
    <property type="entry name" value="METAL TRANSPORT SYSTEM ATP-BINDING PROTEIN TM_0124-RELATED"/>
    <property type="match status" value="1"/>
</dbReference>
<dbReference type="SMART" id="SM00382">
    <property type="entry name" value="AAA"/>
    <property type="match status" value="1"/>
</dbReference>
<dbReference type="EMBL" id="LCHU01000019">
    <property type="protein sequence ID" value="KKT40675.1"/>
    <property type="molecule type" value="Genomic_DNA"/>
</dbReference>
<dbReference type="PROSITE" id="PS50893">
    <property type="entry name" value="ABC_TRANSPORTER_2"/>
    <property type="match status" value="1"/>
</dbReference>
<dbReference type="InterPro" id="IPR003593">
    <property type="entry name" value="AAA+_ATPase"/>
</dbReference>
<dbReference type="SUPFAM" id="SSF52540">
    <property type="entry name" value="P-loop containing nucleoside triphosphate hydrolases"/>
    <property type="match status" value="1"/>
</dbReference>
<organism evidence="6 7">
    <name type="scientific">Candidatus Giovannonibacteria bacterium GW2011_GWA2_44_13b</name>
    <dbReference type="NCBI Taxonomy" id="1618647"/>
    <lineage>
        <taxon>Bacteria</taxon>
        <taxon>Candidatus Giovannoniibacteriota</taxon>
    </lineage>
</organism>
<protein>
    <recommendedName>
        <fullName evidence="5">ABC transporter domain-containing protein</fullName>
    </recommendedName>
</protein>
<evidence type="ECO:0000313" key="7">
    <source>
        <dbReference type="Proteomes" id="UP000034736"/>
    </source>
</evidence>
<evidence type="ECO:0000256" key="3">
    <source>
        <dbReference type="ARBA" id="ARBA00022741"/>
    </source>
</evidence>
<dbReference type="GO" id="GO:0005524">
    <property type="term" value="F:ATP binding"/>
    <property type="evidence" value="ECO:0007669"/>
    <property type="project" value="UniProtKB-KW"/>
</dbReference>
<name>A0A0G1H199_9BACT</name>
<proteinExistence type="inferred from homology"/>
<dbReference type="InterPro" id="IPR003439">
    <property type="entry name" value="ABC_transporter-like_ATP-bd"/>
</dbReference>
<dbReference type="GO" id="GO:0016887">
    <property type="term" value="F:ATP hydrolysis activity"/>
    <property type="evidence" value="ECO:0007669"/>
    <property type="project" value="InterPro"/>
</dbReference>
<sequence>MPILEVKNLSVWQNRKSVLEGISFSVEKGENLAVIGPNGAGKTTLFRAILGAQRFRGEIIKAPGTKFGYVPQKLDLERDLPITVKEFLTLRPHEGKDKNHSPESVLNMVGLTKEFLKRKIGELSSGELQRIMVAWSVIGHPDILLFDEPTASIDVSGQETVYELLHKLQDEQGLAVILISHDLSVVYKYVGKVLCLNKNQICFGPPAEVLTPLELEKLYGGKKKFYHHIHETHGNN</sequence>
<dbReference type="AlphaFoldDB" id="A0A0G1H199"/>
<dbReference type="Pfam" id="PF00005">
    <property type="entry name" value="ABC_tran"/>
    <property type="match status" value="1"/>
</dbReference>
<dbReference type="InterPro" id="IPR027417">
    <property type="entry name" value="P-loop_NTPase"/>
</dbReference>
<dbReference type="PATRIC" id="fig|1618647.3.peg.712"/>
<comment type="caution">
    <text evidence="6">The sequence shown here is derived from an EMBL/GenBank/DDBJ whole genome shotgun (WGS) entry which is preliminary data.</text>
</comment>
<evidence type="ECO:0000256" key="1">
    <source>
        <dbReference type="ARBA" id="ARBA00005417"/>
    </source>
</evidence>
<keyword evidence="2" id="KW-0813">Transport</keyword>
<dbReference type="STRING" id="1618647.UW30_C0019G0014"/>
<evidence type="ECO:0000259" key="5">
    <source>
        <dbReference type="PROSITE" id="PS50893"/>
    </source>
</evidence>
<dbReference type="Gene3D" id="3.40.50.300">
    <property type="entry name" value="P-loop containing nucleotide triphosphate hydrolases"/>
    <property type="match status" value="1"/>
</dbReference>